<evidence type="ECO:0000313" key="1">
    <source>
        <dbReference type="EMBL" id="KAL3391438.1"/>
    </source>
</evidence>
<accession>A0ABD2WEQ7</accession>
<keyword evidence="2" id="KW-1185">Reference proteome</keyword>
<organism evidence="1 2">
    <name type="scientific">Trichogramma kaykai</name>
    <dbReference type="NCBI Taxonomy" id="54128"/>
    <lineage>
        <taxon>Eukaryota</taxon>
        <taxon>Metazoa</taxon>
        <taxon>Ecdysozoa</taxon>
        <taxon>Arthropoda</taxon>
        <taxon>Hexapoda</taxon>
        <taxon>Insecta</taxon>
        <taxon>Pterygota</taxon>
        <taxon>Neoptera</taxon>
        <taxon>Endopterygota</taxon>
        <taxon>Hymenoptera</taxon>
        <taxon>Apocrita</taxon>
        <taxon>Proctotrupomorpha</taxon>
        <taxon>Chalcidoidea</taxon>
        <taxon>Trichogrammatidae</taxon>
        <taxon>Trichogramma</taxon>
    </lineage>
</organism>
<name>A0ABD2WEQ7_9HYME</name>
<dbReference type="AlphaFoldDB" id="A0ABD2WEQ7"/>
<gene>
    <name evidence="1" type="ORF">TKK_013774</name>
</gene>
<dbReference type="Proteomes" id="UP001627154">
    <property type="component" value="Unassembled WGS sequence"/>
</dbReference>
<proteinExistence type="predicted"/>
<protein>
    <submittedName>
        <fullName evidence="1">Uncharacterized protein</fullName>
    </submittedName>
</protein>
<sequence length="204" mass="23811">MLRTHARAERALGMSGSSRGTKYAVVAAAAVGEEGGGEDDKQQLALSNGTRSIIYFQNDPCAPGEPREYLYISIAMVTSSFSYIDQHPFRVLHTDIQGAKKGFDARALQDAPDRQNRESYMQSGISTFFRTEQLLHFHVLYIAGIQLITRRGQFFTLSMLYYHHHHHHHHHYHRHRHHYQRLYRHHRRFRDVYVHLSISRYLIG</sequence>
<comment type="caution">
    <text evidence="1">The sequence shown here is derived from an EMBL/GenBank/DDBJ whole genome shotgun (WGS) entry which is preliminary data.</text>
</comment>
<reference evidence="1 2" key="1">
    <citation type="journal article" date="2024" name="bioRxiv">
        <title>A reference genome for Trichogramma kaykai: A tiny desert-dwelling parasitoid wasp with competing sex-ratio distorters.</title>
        <authorList>
            <person name="Culotta J."/>
            <person name="Lindsey A.R."/>
        </authorList>
    </citation>
    <scope>NUCLEOTIDE SEQUENCE [LARGE SCALE GENOMIC DNA]</scope>
    <source>
        <strain evidence="1 2">KSX58</strain>
    </source>
</reference>
<dbReference type="EMBL" id="JBJJXI010000109">
    <property type="protein sequence ID" value="KAL3391438.1"/>
    <property type="molecule type" value="Genomic_DNA"/>
</dbReference>
<evidence type="ECO:0000313" key="2">
    <source>
        <dbReference type="Proteomes" id="UP001627154"/>
    </source>
</evidence>